<evidence type="ECO:0000313" key="1">
    <source>
        <dbReference type="EMBL" id="CAL5095160.1"/>
    </source>
</evidence>
<evidence type="ECO:0000313" key="2">
    <source>
        <dbReference type="Proteomes" id="UP001497457"/>
    </source>
</evidence>
<accession>A0ABC9GJ48</accession>
<name>A0ABC9GJ48_9POAL</name>
<proteinExistence type="predicted"/>
<protein>
    <submittedName>
        <fullName evidence="1">Uncharacterized protein</fullName>
    </submittedName>
</protein>
<dbReference type="EMBL" id="OZ075119">
    <property type="protein sequence ID" value="CAL5095160.1"/>
    <property type="molecule type" value="Genomic_DNA"/>
</dbReference>
<sequence length="146" mass="17081">MPKLTDQMTSDEYWDHYHNKMVLKDVPDICESSAIKKEKCDKRVVVEKKMKKEVARPTEKPTRFQIEHDKFMSDIVYEGLCLVEGELPDKLAKNGSTEGEISMVSLILSVNLQGKRIRRLYIDCDQNVSNCCRLWRRQSMRLTVKL</sequence>
<dbReference type="Proteomes" id="UP001497457">
    <property type="component" value="Chromosome 9rd"/>
</dbReference>
<reference evidence="1 2" key="2">
    <citation type="submission" date="2024-10" db="EMBL/GenBank/DDBJ databases">
        <authorList>
            <person name="Ryan C."/>
        </authorList>
    </citation>
    <scope>NUCLEOTIDE SEQUENCE [LARGE SCALE GENOMIC DNA]</scope>
</reference>
<organism evidence="1 2">
    <name type="scientific">Urochloa decumbens</name>
    <dbReference type="NCBI Taxonomy" id="240449"/>
    <lineage>
        <taxon>Eukaryota</taxon>
        <taxon>Viridiplantae</taxon>
        <taxon>Streptophyta</taxon>
        <taxon>Embryophyta</taxon>
        <taxon>Tracheophyta</taxon>
        <taxon>Spermatophyta</taxon>
        <taxon>Magnoliopsida</taxon>
        <taxon>Liliopsida</taxon>
        <taxon>Poales</taxon>
        <taxon>Poaceae</taxon>
        <taxon>PACMAD clade</taxon>
        <taxon>Panicoideae</taxon>
        <taxon>Panicodae</taxon>
        <taxon>Paniceae</taxon>
        <taxon>Melinidinae</taxon>
        <taxon>Urochloa</taxon>
    </lineage>
</organism>
<reference evidence="2" key="1">
    <citation type="submission" date="2024-06" db="EMBL/GenBank/DDBJ databases">
        <authorList>
            <person name="Ryan C."/>
        </authorList>
    </citation>
    <scope>NUCLEOTIDE SEQUENCE [LARGE SCALE GENOMIC DNA]</scope>
</reference>
<keyword evidence="2" id="KW-1185">Reference proteome</keyword>
<gene>
    <name evidence="1" type="ORF">URODEC1_LOCUS116250</name>
</gene>
<dbReference type="AlphaFoldDB" id="A0ABC9GJ48"/>